<dbReference type="InterPro" id="IPR036397">
    <property type="entry name" value="RNaseH_sf"/>
</dbReference>
<name>A0A182RXW6_ANOFN</name>
<dbReference type="PANTHER" id="PTHR46060:SF1">
    <property type="entry name" value="MARINER MOS1 TRANSPOSASE-LIKE PROTEIN"/>
    <property type="match status" value="1"/>
</dbReference>
<dbReference type="PANTHER" id="PTHR46060">
    <property type="entry name" value="MARINER MOS1 TRANSPOSASE-LIKE PROTEIN"/>
    <property type="match status" value="1"/>
</dbReference>
<evidence type="ECO:0000313" key="1">
    <source>
        <dbReference type="EnsemblMetazoa" id="AFUN011137-PA"/>
    </source>
</evidence>
<protein>
    <recommendedName>
        <fullName evidence="2">Histone-lysine N-methyltransferase SETMAR</fullName>
    </recommendedName>
</protein>
<dbReference type="EnsemblMetazoa" id="AFUN011137-RA">
    <property type="protein sequence ID" value="AFUN011137-PA"/>
    <property type="gene ID" value="AFUN011137"/>
</dbReference>
<dbReference type="InterPro" id="IPR052709">
    <property type="entry name" value="Transposase-MT_Hybrid"/>
</dbReference>
<dbReference type="VEuPathDB" id="VectorBase:AFUN011137"/>
<reference evidence="1" key="1">
    <citation type="submission" date="2020-05" db="UniProtKB">
        <authorList>
            <consortium name="EnsemblMetazoa"/>
        </authorList>
    </citation>
    <scope>IDENTIFICATION</scope>
    <source>
        <strain evidence="1">FUMOZ</strain>
    </source>
</reference>
<dbReference type="STRING" id="62324.A0A182RXW6"/>
<dbReference type="GO" id="GO:0003676">
    <property type="term" value="F:nucleic acid binding"/>
    <property type="evidence" value="ECO:0007669"/>
    <property type="project" value="InterPro"/>
</dbReference>
<dbReference type="AlphaFoldDB" id="A0A182RXW6"/>
<organism evidence="1">
    <name type="scientific">Anopheles funestus</name>
    <name type="common">African malaria mosquito</name>
    <dbReference type="NCBI Taxonomy" id="62324"/>
    <lineage>
        <taxon>Eukaryota</taxon>
        <taxon>Metazoa</taxon>
        <taxon>Ecdysozoa</taxon>
        <taxon>Arthropoda</taxon>
        <taxon>Hexapoda</taxon>
        <taxon>Insecta</taxon>
        <taxon>Pterygota</taxon>
        <taxon>Neoptera</taxon>
        <taxon>Endopterygota</taxon>
        <taxon>Diptera</taxon>
        <taxon>Nematocera</taxon>
        <taxon>Culicoidea</taxon>
        <taxon>Culicidae</taxon>
        <taxon>Anophelinae</taxon>
        <taxon>Anopheles</taxon>
    </lineage>
</organism>
<proteinExistence type="predicted"/>
<evidence type="ECO:0008006" key="2">
    <source>
        <dbReference type="Google" id="ProtNLM"/>
    </source>
</evidence>
<accession>A0A182RXW6</accession>
<sequence>VKFHHDNARPHTANVTLDLLKKFGWDIIDHPPYSNDVAPSDYHMFPALKKHLGGKKFESDAEVQKEVNTWLREADGEWYSAGIDKFIVRMRKVLEKNGDYVEK</sequence>
<dbReference type="Gene3D" id="3.30.420.10">
    <property type="entry name" value="Ribonuclease H-like superfamily/Ribonuclease H"/>
    <property type="match status" value="1"/>
</dbReference>
<dbReference type="VEuPathDB" id="VectorBase:AFUN2_014231"/>